<dbReference type="GO" id="GO:0005829">
    <property type="term" value="C:cytosol"/>
    <property type="evidence" value="ECO:0007669"/>
    <property type="project" value="TreeGrafter"/>
</dbReference>
<evidence type="ECO:0000313" key="3">
    <source>
        <dbReference type="Proteomes" id="UP000695026"/>
    </source>
</evidence>
<evidence type="ECO:0000256" key="1">
    <source>
        <dbReference type="ARBA" id="ARBA00007148"/>
    </source>
</evidence>
<keyword evidence="3" id="KW-1185">Reference proteome</keyword>
<feature type="domain" description="Glycolipid transfer protein" evidence="2">
    <location>
        <begin position="104"/>
        <end position="252"/>
    </location>
</feature>
<dbReference type="Gene3D" id="1.10.3520.10">
    <property type="entry name" value="Glycolipid transfer protein"/>
    <property type="match status" value="1"/>
</dbReference>
<dbReference type="GO" id="GO:1902387">
    <property type="term" value="F:ceramide 1-phosphate binding"/>
    <property type="evidence" value="ECO:0007669"/>
    <property type="project" value="TreeGrafter"/>
</dbReference>
<dbReference type="AlphaFoldDB" id="A0A9F3QW69"/>
<gene>
    <name evidence="4" type="primary">LOC103053269</name>
</gene>
<name>A0A9F3QW69_PYTBI</name>
<dbReference type="FunFam" id="1.10.3520.10:FF:000002">
    <property type="entry name" value="Ceramide-1-phosphate transfer protein"/>
    <property type="match status" value="1"/>
</dbReference>
<reference evidence="4" key="1">
    <citation type="submission" date="2025-08" db="UniProtKB">
        <authorList>
            <consortium name="RefSeq"/>
        </authorList>
    </citation>
    <scope>IDENTIFICATION</scope>
    <source>
        <tissue evidence="4">Liver</tissue>
    </source>
</reference>
<dbReference type="GO" id="GO:0032691">
    <property type="term" value="P:negative regulation of interleukin-1 beta production"/>
    <property type="evidence" value="ECO:0007669"/>
    <property type="project" value="UniProtKB-ARBA"/>
</dbReference>
<dbReference type="PANTHER" id="PTHR10219:SF19">
    <property type="entry name" value="GLYCOLIPID TRANSFER PROTEIN DOMAIN-CONTAINING PROTEIN 2"/>
    <property type="match status" value="1"/>
</dbReference>
<dbReference type="SUPFAM" id="SSF110004">
    <property type="entry name" value="Glycolipid transfer protein, GLTP"/>
    <property type="match status" value="1"/>
</dbReference>
<proteinExistence type="inferred from homology"/>
<protein>
    <submittedName>
        <fullName evidence="4">Ceramide-1-phosphate transfer protein isoform X1</fullName>
    </submittedName>
</protein>
<dbReference type="Proteomes" id="UP000695026">
    <property type="component" value="Unplaced"/>
</dbReference>
<dbReference type="InterPro" id="IPR014830">
    <property type="entry name" value="Glycolipid_transfer_prot_dom"/>
</dbReference>
<organism evidence="3 4">
    <name type="scientific">Python bivittatus</name>
    <name type="common">Burmese python</name>
    <name type="synonym">Python molurus bivittatus</name>
    <dbReference type="NCBI Taxonomy" id="176946"/>
    <lineage>
        <taxon>Eukaryota</taxon>
        <taxon>Metazoa</taxon>
        <taxon>Chordata</taxon>
        <taxon>Craniata</taxon>
        <taxon>Vertebrata</taxon>
        <taxon>Euteleostomi</taxon>
        <taxon>Lepidosauria</taxon>
        <taxon>Squamata</taxon>
        <taxon>Bifurcata</taxon>
        <taxon>Unidentata</taxon>
        <taxon>Episquamata</taxon>
        <taxon>Toxicofera</taxon>
        <taxon>Serpentes</taxon>
        <taxon>Henophidia</taxon>
        <taxon>Pythonidae</taxon>
        <taxon>Python</taxon>
    </lineage>
</organism>
<dbReference type="RefSeq" id="XP_015746468.1">
    <property type="nucleotide sequence ID" value="XM_015890982.2"/>
</dbReference>
<accession>A0A9F3QW69</accession>
<dbReference type="KEGG" id="pbi:103053269"/>
<dbReference type="GO" id="GO:1902388">
    <property type="term" value="F:ceramide 1-phosphate transfer activity"/>
    <property type="evidence" value="ECO:0007669"/>
    <property type="project" value="TreeGrafter"/>
</dbReference>
<dbReference type="OrthoDB" id="116883at2759"/>
<evidence type="ECO:0000313" key="4">
    <source>
        <dbReference type="RefSeq" id="XP_015746468.1"/>
    </source>
</evidence>
<dbReference type="InterPro" id="IPR036497">
    <property type="entry name" value="GLTP_sf"/>
</dbReference>
<comment type="similarity">
    <text evidence="1">Belongs to the GLTP family.</text>
</comment>
<sequence length="293" mass="33477">MGAPTWAPLRPCHLLLLLGIFLFLLYLSSWHLPELSLSACVWGGHSCPWLGETLPEEEEEKEEHVPVSAPTMTLKTPLPLWGEEFNIRHVQRAFKDSLTPRGEILLREYLHGWRQLTKFMDALGTAFGLISQETQSKITIMQQHQDGHHGLHYRTVQSMVNFELASGLVGFQTLPATQPPSGCRTLLRLHRALKWLELFLHKLGTSQKDDKPYQMCLDTYREALAPYHSWWVQHAAALAFLAMPSRQELYRIIFTRQEKQAAQAIVLTTVESLGRVYNVTQDVYSAHGMLELP</sequence>
<dbReference type="GeneID" id="103053269"/>
<evidence type="ECO:0000259" key="2">
    <source>
        <dbReference type="Pfam" id="PF08718"/>
    </source>
</evidence>
<dbReference type="OMA" id="MLGRMMR"/>
<dbReference type="Pfam" id="PF08718">
    <property type="entry name" value="GLTP"/>
    <property type="match status" value="1"/>
</dbReference>
<dbReference type="GO" id="GO:0016020">
    <property type="term" value="C:membrane"/>
    <property type="evidence" value="ECO:0007669"/>
    <property type="project" value="TreeGrafter"/>
</dbReference>
<dbReference type="PANTHER" id="PTHR10219">
    <property type="entry name" value="GLYCOLIPID TRANSFER PROTEIN-RELATED"/>
    <property type="match status" value="1"/>
</dbReference>